<protein>
    <recommendedName>
        <fullName evidence="13">Phosphodiesterase</fullName>
    </recommendedName>
</protein>
<proteinExistence type="predicted"/>
<dbReference type="SMART" id="SM00471">
    <property type="entry name" value="HDc"/>
    <property type="match status" value="1"/>
</dbReference>
<evidence type="ECO:0000259" key="9">
    <source>
        <dbReference type="PROSITE" id="PS50125"/>
    </source>
</evidence>
<feature type="compositionally biased region" description="Polar residues" evidence="7">
    <location>
        <begin position="15"/>
        <end position="30"/>
    </location>
</feature>
<evidence type="ECO:0000259" key="10">
    <source>
        <dbReference type="PROSITE" id="PS51845"/>
    </source>
</evidence>
<evidence type="ECO:0000256" key="3">
    <source>
        <dbReference type="ARBA" id="ARBA00022741"/>
    </source>
</evidence>
<dbReference type="Pfam" id="PF00211">
    <property type="entry name" value="Guanylate_cyc"/>
    <property type="match status" value="1"/>
</dbReference>
<dbReference type="CDD" id="cd07302">
    <property type="entry name" value="CHD"/>
    <property type="match status" value="1"/>
</dbReference>
<evidence type="ECO:0000256" key="4">
    <source>
        <dbReference type="ARBA" id="ARBA00022989"/>
    </source>
</evidence>
<dbReference type="InterPro" id="IPR002073">
    <property type="entry name" value="PDEase_catalytic_dom"/>
</dbReference>
<dbReference type="Proteomes" id="UP001295423">
    <property type="component" value="Unassembled WGS sequence"/>
</dbReference>
<dbReference type="GO" id="GO:0004383">
    <property type="term" value="F:guanylate cyclase activity"/>
    <property type="evidence" value="ECO:0007669"/>
    <property type="project" value="TreeGrafter"/>
</dbReference>
<sequence length="1187" mass="133130">MKGMWERAGDKESVDSGNGPSMHSNGSVGNDSHFMSMEDDSKEATSASSRRSFLKKQTSSSSNFGTKESRAISLLKGAVFVVVLLAVSAVAAATYVNITMEERDNFEDAFGGNAAQIVSISRQKATQVFSALDVLSTIISSEAGASNTTWPLIFVPDWSIHAEKLGRLMGENIELSFAPIIQESERELWANFSQETAPRWYRESIENEVKDTTVKDLMTKTLPYIFYYDFRNGFSPTRVTRSGVTLPVWLSYPLISENSIPLMETNLDLLTTPFATNLFNALSATKSPVVGVTQVLTDAKTSVAEGSIMQPVFERAGGKTENQTLVGVALLKLKWIDYFENLLVEGNNGIVIVLRSTCPNLDSNGQEEVIGLLSYEVNGPNVTFLGEFDAHDSQYDNLEISERLIDLQIDRTKLPPGICVPTLNLQLYPTKNLEKAFQTNKAAYFTTGAVLVFALTSTLFLVYDFFVRRRQRKVMKRIARQELIVSNVFPTAIRDRLYNQQQENGKEDKDDDSQHSLDPLGVDKPGSRSGAPIADLFPNTTIVFADISGFTAWSSAREPQQVFTLLETIYATFDKVAHRHGIFKLETVGDSYVAVAGIPEPTDQHAVIAARFARDCMKKMQETVLKLEVTLGPDTADLDLRVGIHSGQVTAGVLRGERSRFQLFGDTMNTASRMESSGLPGRIQLTKETADLLNEGGLSAWVVPRSQKILVKGKGEMQTYWIRKRKLLKLFHNSMDLVALDETVETEVDNGYDDDVFDPDNIAGMTKTDRLVEWNVELLASLLQQIIASREGSVEKQLSQRSLLKAGNVETGRTVLDEFVPIIPLKRFDADELKARRRPSSIDIGEEAKSQLRSYLSSIASMYKDNPFHNFEHASHVTASVKKLLKRIVSVDENGAFGKHDLPPEKRMDLVDLAGHSYGITSDPLTQFAVVFSAIVHDVDHPGVPNAQLVKESTRDAKFYKKSVAEQNSVDLAWTMLMQEEYHELRSCIYQTENDLKRFRQLVVNTVLATDIVDKELQALRKARWETAFSGTSNLERDVDSEDRKATIVIEHLIQASDVVHTMQHWHIYKSWNEKFFCECYKAYKSGRADVDPSINWYKGEIGFFDFYVIPLAKKLDDCGVFGVSSHEYLNYATANRDEWIRDGEELVQDFLRVKIDEQSDQMATKFEVAQFPLLLEKVTVKHICLF</sequence>
<evidence type="ECO:0000256" key="6">
    <source>
        <dbReference type="ARBA" id="ARBA00023239"/>
    </source>
</evidence>
<feature type="compositionally biased region" description="Basic and acidic residues" evidence="7">
    <location>
        <begin position="1"/>
        <end position="14"/>
    </location>
</feature>
<dbReference type="PROSITE" id="PS51845">
    <property type="entry name" value="PDEASE_I_2"/>
    <property type="match status" value="1"/>
</dbReference>
<dbReference type="InterPro" id="IPR003607">
    <property type="entry name" value="HD/PDEase_dom"/>
</dbReference>
<dbReference type="GO" id="GO:0000166">
    <property type="term" value="F:nucleotide binding"/>
    <property type="evidence" value="ECO:0007669"/>
    <property type="project" value="UniProtKB-KW"/>
</dbReference>
<comment type="caution">
    <text evidence="11">The sequence shown here is derived from an EMBL/GenBank/DDBJ whole genome shotgun (WGS) entry which is preliminary data.</text>
</comment>
<dbReference type="GO" id="GO:0005886">
    <property type="term" value="C:plasma membrane"/>
    <property type="evidence" value="ECO:0007669"/>
    <property type="project" value="TreeGrafter"/>
</dbReference>
<dbReference type="GO" id="GO:0035556">
    <property type="term" value="P:intracellular signal transduction"/>
    <property type="evidence" value="ECO:0007669"/>
    <property type="project" value="InterPro"/>
</dbReference>
<dbReference type="InterPro" id="IPR050401">
    <property type="entry name" value="Cyclic_nucleotide_synthase"/>
</dbReference>
<evidence type="ECO:0000313" key="12">
    <source>
        <dbReference type="Proteomes" id="UP001295423"/>
    </source>
</evidence>
<organism evidence="11 12">
    <name type="scientific">Cylindrotheca closterium</name>
    <dbReference type="NCBI Taxonomy" id="2856"/>
    <lineage>
        <taxon>Eukaryota</taxon>
        <taxon>Sar</taxon>
        <taxon>Stramenopiles</taxon>
        <taxon>Ochrophyta</taxon>
        <taxon>Bacillariophyta</taxon>
        <taxon>Bacillariophyceae</taxon>
        <taxon>Bacillariophycidae</taxon>
        <taxon>Bacillariales</taxon>
        <taxon>Bacillariaceae</taxon>
        <taxon>Cylindrotheca</taxon>
    </lineage>
</organism>
<evidence type="ECO:0000256" key="5">
    <source>
        <dbReference type="ARBA" id="ARBA00023136"/>
    </source>
</evidence>
<dbReference type="SMART" id="SM00044">
    <property type="entry name" value="CYCc"/>
    <property type="match status" value="1"/>
</dbReference>
<name>A0AAD2PWY1_9STRA</name>
<dbReference type="PANTHER" id="PTHR11920">
    <property type="entry name" value="GUANYLYL CYCLASE"/>
    <property type="match status" value="1"/>
</dbReference>
<dbReference type="Gene3D" id="1.10.1300.10">
    <property type="entry name" value="3'5'-cyclic nucleotide phosphodiesterase, catalytic domain"/>
    <property type="match status" value="1"/>
</dbReference>
<evidence type="ECO:0000256" key="8">
    <source>
        <dbReference type="SAM" id="Phobius"/>
    </source>
</evidence>
<evidence type="ECO:0008006" key="13">
    <source>
        <dbReference type="Google" id="ProtNLM"/>
    </source>
</evidence>
<feature type="region of interest" description="Disordered" evidence="7">
    <location>
        <begin position="1"/>
        <end position="64"/>
    </location>
</feature>
<keyword evidence="12" id="KW-1185">Reference proteome</keyword>
<comment type="subcellular location">
    <subcellularLocation>
        <location evidence="1">Membrane</location>
    </subcellularLocation>
</comment>
<dbReference type="InterPro" id="IPR036971">
    <property type="entry name" value="PDEase_catalytic_dom_sf"/>
</dbReference>
<feature type="compositionally biased region" description="Polar residues" evidence="7">
    <location>
        <begin position="44"/>
        <end position="64"/>
    </location>
</feature>
<dbReference type="InterPro" id="IPR029787">
    <property type="entry name" value="Nucleotide_cyclase"/>
</dbReference>
<gene>
    <name evidence="11" type="ORF">CYCCA115_LOCUS20161</name>
</gene>
<dbReference type="GO" id="GO:0007168">
    <property type="term" value="P:receptor guanylyl cyclase signaling pathway"/>
    <property type="evidence" value="ECO:0007669"/>
    <property type="project" value="TreeGrafter"/>
</dbReference>
<dbReference type="GO" id="GO:0004016">
    <property type="term" value="F:adenylate cyclase activity"/>
    <property type="evidence" value="ECO:0007669"/>
    <property type="project" value="TreeGrafter"/>
</dbReference>
<dbReference type="Gene3D" id="3.30.70.1230">
    <property type="entry name" value="Nucleotide cyclase"/>
    <property type="match status" value="1"/>
</dbReference>
<dbReference type="SUPFAM" id="SSF109604">
    <property type="entry name" value="HD-domain/PDEase-like"/>
    <property type="match status" value="1"/>
</dbReference>
<feature type="transmembrane region" description="Helical" evidence="8">
    <location>
        <begin position="442"/>
        <end position="467"/>
    </location>
</feature>
<feature type="compositionally biased region" description="Basic and acidic residues" evidence="7">
    <location>
        <begin position="504"/>
        <end position="515"/>
    </location>
</feature>
<dbReference type="GO" id="GO:0004114">
    <property type="term" value="F:3',5'-cyclic-nucleotide phosphodiesterase activity"/>
    <property type="evidence" value="ECO:0007669"/>
    <property type="project" value="InterPro"/>
</dbReference>
<keyword evidence="5 8" id="KW-0472">Membrane</keyword>
<evidence type="ECO:0000256" key="2">
    <source>
        <dbReference type="ARBA" id="ARBA00022692"/>
    </source>
</evidence>
<dbReference type="PANTHER" id="PTHR11920:SF335">
    <property type="entry name" value="GUANYLATE CYCLASE"/>
    <property type="match status" value="1"/>
</dbReference>
<feature type="transmembrane region" description="Helical" evidence="8">
    <location>
        <begin position="77"/>
        <end position="96"/>
    </location>
</feature>
<keyword evidence="3" id="KW-0547">Nucleotide-binding</keyword>
<evidence type="ECO:0000256" key="7">
    <source>
        <dbReference type="SAM" id="MobiDB-lite"/>
    </source>
</evidence>
<dbReference type="InterPro" id="IPR001054">
    <property type="entry name" value="A/G_cyclase"/>
</dbReference>
<feature type="domain" description="Guanylate cyclase" evidence="9">
    <location>
        <begin position="541"/>
        <end position="675"/>
    </location>
</feature>
<accession>A0AAD2PWY1</accession>
<dbReference type="AlphaFoldDB" id="A0AAD2PWY1"/>
<evidence type="ECO:0000313" key="11">
    <source>
        <dbReference type="EMBL" id="CAJ1963436.1"/>
    </source>
</evidence>
<feature type="region of interest" description="Disordered" evidence="7">
    <location>
        <begin position="502"/>
        <end position="527"/>
    </location>
</feature>
<reference evidence="11" key="1">
    <citation type="submission" date="2023-08" db="EMBL/GenBank/DDBJ databases">
        <authorList>
            <person name="Audoor S."/>
            <person name="Bilcke G."/>
        </authorList>
    </citation>
    <scope>NUCLEOTIDE SEQUENCE</scope>
</reference>
<evidence type="ECO:0000256" key="1">
    <source>
        <dbReference type="ARBA" id="ARBA00004370"/>
    </source>
</evidence>
<dbReference type="Pfam" id="PF00233">
    <property type="entry name" value="PDEase_I"/>
    <property type="match status" value="1"/>
</dbReference>
<dbReference type="PROSITE" id="PS50125">
    <property type="entry name" value="GUANYLATE_CYCLASE_2"/>
    <property type="match status" value="1"/>
</dbReference>
<dbReference type="GO" id="GO:0001653">
    <property type="term" value="F:peptide receptor activity"/>
    <property type="evidence" value="ECO:0007669"/>
    <property type="project" value="TreeGrafter"/>
</dbReference>
<keyword evidence="2 8" id="KW-0812">Transmembrane</keyword>
<feature type="domain" description="PDEase" evidence="10">
    <location>
        <begin position="852"/>
        <end position="1012"/>
    </location>
</feature>
<dbReference type="EMBL" id="CAKOGP040002147">
    <property type="protein sequence ID" value="CAJ1963436.1"/>
    <property type="molecule type" value="Genomic_DNA"/>
</dbReference>
<dbReference type="SUPFAM" id="SSF55073">
    <property type="entry name" value="Nucleotide cyclase"/>
    <property type="match status" value="1"/>
</dbReference>
<keyword evidence="4 8" id="KW-1133">Transmembrane helix</keyword>
<keyword evidence="6" id="KW-0456">Lyase</keyword>